<comment type="caution">
    <text evidence="1">The sequence shown here is derived from an EMBL/GenBank/DDBJ whole genome shotgun (WGS) entry which is preliminary data.</text>
</comment>
<dbReference type="RefSeq" id="XP_037167852.1">
    <property type="nucleotide sequence ID" value="XM_037304987.1"/>
</dbReference>
<accession>A0A8H6G124</accession>
<sequence length="148" mass="16695">MPKDESCLHVRDPQLARSTASGAPHSYPFKPSLAPSAPFELSRVPYGTFRDAAFVDLFHVDTGFICSLLKYRHKTVPAVQDMQLEDMIILIWHCQTNKNWKAAAQLPKAPPERIIQDLGNAVTLVYWTPVGRKMSAELQRGRAFRQCS</sequence>
<dbReference type="OrthoDB" id="5399494at2759"/>
<evidence type="ECO:0000313" key="2">
    <source>
        <dbReference type="Proteomes" id="UP000578531"/>
    </source>
</evidence>
<keyword evidence="2" id="KW-1185">Reference proteome</keyword>
<dbReference type="AlphaFoldDB" id="A0A8H6G124"/>
<name>A0A8H6G124_9LECA</name>
<evidence type="ECO:0000313" key="1">
    <source>
        <dbReference type="EMBL" id="KAF6238553.1"/>
    </source>
</evidence>
<proteinExistence type="predicted"/>
<dbReference type="GeneID" id="59284727"/>
<gene>
    <name evidence="1" type="ORF">HO173_003058</name>
</gene>
<reference evidence="1 2" key="1">
    <citation type="journal article" date="2020" name="Genomics">
        <title>Complete, high-quality genomes from long-read metagenomic sequencing of two wolf lichen thalli reveals enigmatic genome architecture.</title>
        <authorList>
            <person name="McKenzie S.K."/>
            <person name="Walston R.F."/>
            <person name="Allen J.L."/>
        </authorList>
    </citation>
    <scope>NUCLEOTIDE SEQUENCE [LARGE SCALE GENOMIC DNA]</scope>
    <source>
        <strain evidence="1">WasteWater2</strain>
    </source>
</reference>
<organism evidence="1 2">
    <name type="scientific">Letharia columbiana</name>
    <dbReference type="NCBI Taxonomy" id="112416"/>
    <lineage>
        <taxon>Eukaryota</taxon>
        <taxon>Fungi</taxon>
        <taxon>Dikarya</taxon>
        <taxon>Ascomycota</taxon>
        <taxon>Pezizomycotina</taxon>
        <taxon>Lecanoromycetes</taxon>
        <taxon>OSLEUM clade</taxon>
        <taxon>Lecanoromycetidae</taxon>
        <taxon>Lecanorales</taxon>
        <taxon>Lecanorineae</taxon>
        <taxon>Parmeliaceae</taxon>
        <taxon>Letharia</taxon>
    </lineage>
</organism>
<protein>
    <submittedName>
        <fullName evidence="1">Uncharacterized protein</fullName>
    </submittedName>
</protein>
<dbReference type="EMBL" id="JACCJC010000008">
    <property type="protein sequence ID" value="KAF6238553.1"/>
    <property type="molecule type" value="Genomic_DNA"/>
</dbReference>
<dbReference type="Proteomes" id="UP000578531">
    <property type="component" value="Unassembled WGS sequence"/>
</dbReference>